<dbReference type="STRING" id="546874.SAMN04488544_2322"/>
<organism evidence="2 3">
    <name type="scientific">Microlunatus sagamiharensis</name>
    <dbReference type="NCBI Taxonomy" id="546874"/>
    <lineage>
        <taxon>Bacteria</taxon>
        <taxon>Bacillati</taxon>
        <taxon>Actinomycetota</taxon>
        <taxon>Actinomycetes</taxon>
        <taxon>Propionibacteriales</taxon>
        <taxon>Propionibacteriaceae</taxon>
        <taxon>Microlunatus</taxon>
    </lineage>
</organism>
<gene>
    <name evidence="2" type="ORF">SAMN04488544_2322</name>
</gene>
<dbReference type="RefSeq" id="WP_157719946.1">
    <property type="nucleotide sequence ID" value="NZ_LT629799.1"/>
</dbReference>
<dbReference type="OrthoDB" id="9963704at2"/>
<feature type="transmembrane region" description="Helical" evidence="1">
    <location>
        <begin position="6"/>
        <end position="24"/>
    </location>
</feature>
<sequence>MDLVSFLLGLLPVVTIGFVCVVAFRRRRRDRSSGSSPLVVNPYTLAMEPDADARGSLPVVQPAPQHTTGQKL</sequence>
<reference evidence="3" key="1">
    <citation type="submission" date="2016-10" db="EMBL/GenBank/DDBJ databases">
        <authorList>
            <person name="Varghese N."/>
            <person name="Submissions S."/>
        </authorList>
    </citation>
    <scope>NUCLEOTIDE SEQUENCE [LARGE SCALE GENOMIC DNA]</scope>
    <source>
        <strain evidence="3">DSM 21743</strain>
    </source>
</reference>
<evidence type="ECO:0000313" key="3">
    <source>
        <dbReference type="Proteomes" id="UP000198825"/>
    </source>
</evidence>
<keyword evidence="1" id="KW-0472">Membrane</keyword>
<keyword evidence="3" id="KW-1185">Reference proteome</keyword>
<evidence type="ECO:0000256" key="1">
    <source>
        <dbReference type="SAM" id="Phobius"/>
    </source>
</evidence>
<evidence type="ECO:0000313" key="2">
    <source>
        <dbReference type="EMBL" id="SDU94191.1"/>
    </source>
</evidence>
<dbReference type="AlphaFoldDB" id="A0A1H2MMM8"/>
<name>A0A1H2MMM8_9ACTN</name>
<keyword evidence="1" id="KW-1133">Transmembrane helix</keyword>
<keyword evidence="1" id="KW-0812">Transmembrane</keyword>
<dbReference type="Proteomes" id="UP000198825">
    <property type="component" value="Chromosome I"/>
</dbReference>
<protein>
    <submittedName>
        <fullName evidence="2">Uncharacterized protein</fullName>
    </submittedName>
</protein>
<proteinExistence type="predicted"/>
<dbReference type="EMBL" id="LT629799">
    <property type="protein sequence ID" value="SDU94191.1"/>
    <property type="molecule type" value="Genomic_DNA"/>
</dbReference>
<accession>A0A1H2MMM8</accession>